<protein>
    <recommendedName>
        <fullName evidence="1">SnoaL-like domain-containing protein</fullName>
    </recommendedName>
</protein>
<keyword evidence="3" id="KW-1185">Reference proteome</keyword>
<dbReference type="Proteomes" id="UP000253868">
    <property type="component" value="Chromosome"/>
</dbReference>
<accession>A0A345HLX9</accession>
<sequence>MTSDLSVADRNREIVRKVYEVADSGALGELGTYLSDSYTLVRPAGGPVPGQWNGSDADAALGRLFPMVGTRSVTVREIVADGPNRVIGLVDAHGVNPAGESWTMPVAELFWVEGGKVTEIRPYYWDLVEFRRIAGMD</sequence>
<evidence type="ECO:0000259" key="1">
    <source>
        <dbReference type="Pfam" id="PF12680"/>
    </source>
</evidence>
<dbReference type="Gene3D" id="3.10.450.50">
    <property type="match status" value="1"/>
</dbReference>
<dbReference type="InterPro" id="IPR032710">
    <property type="entry name" value="NTF2-like_dom_sf"/>
</dbReference>
<dbReference type="PANTHER" id="PTHR41252:SF1">
    <property type="entry name" value="BLR2505 PROTEIN"/>
    <property type="match status" value="1"/>
</dbReference>
<dbReference type="Pfam" id="PF12680">
    <property type="entry name" value="SnoaL_2"/>
    <property type="match status" value="1"/>
</dbReference>
<gene>
    <name evidence="2" type="ORF">DVK44_08325</name>
</gene>
<organism evidence="2 3">
    <name type="scientific">Streptomyces paludis</name>
    <dbReference type="NCBI Taxonomy" id="2282738"/>
    <lineage>
        <taxon>Bacteria</taxon>
        <taxon>Bacillati</taxon>
        <taxon>Actinomycetota</taxon>
        <taxon>Actinomycetes</taxon>
        <taxon>Kitasatosporales</taxon>
        <taxon>Streptomycetaceae</taxon>
        <taxon>Streptomyces</taxon>
    </lineage>
</organism>
<evidence type="ECO:0000313" key="2">
    <source>
        <dbReference type="EMBL" id="AXG77703.1"/>
    </source>
</evidence>
<dbReference type="RefSeq" id="WP_114659070.1">
    <property type="nucleotide sequence ID" value="NZ_CP031194.1"/>
</dbReference>
<evidence type="ECO:0000313" key="3">
    <source>
        <dbReference type="Proteomes" id="UP000253868"/>
    </source>
</evidence>
<dbReference type="SUPFAM" id="SSF54427">
    <property type="entry name" value="NTF2-like"/>
    <property type="match status" value="1"/>
</dbReference>
<proteinExistence type="predicted"/>
<dbReference type="EMBL" id="CP031194">
    <property type="protein sequence ID" value="AXG77703.1"/>
    <property type="molecule type" value="Genomic_DNA"/>
</dbReference>
<name>A0A345HLX9_9ACTN</name>
<dbReference type="PANTHER" id="PTHR41252">
    <property type="entry name" value="BLR2505 PROTEIN"/>
    <property type="match status" value="1"/>
</dbReference>
<dbReference type="OrthoDB" id="3574881at2"/>
<dbReference type="InterPro" id="IPR037401">
    <property type="entry name" value="SnoaL-like"/>
</dbReference>
<dbReference type="KEGG" id="spad:DVK44_08325"/>
<reference evidence="3" key="1">
    <citation type="submission" date="2018-07" db="EMBL/GenBank/DDBJ databases">
        <authorList>
            <person name="Zhao J."/>
        </authorList>
    </citation>
    <scope>NUCLEOTIDE SEQUENCE [LARGE SCALE GENOMIC DNA]</scope>
    <source>
        <strain evidence="3">GSSD-12</strain>
    </source>
</reference>
<dbReference type="AlphaFoldDB" id="A0A345HLX9"/>
<feature type="domain" description="SnoaL-like" evidence="1">
    <location>
        <begin position="15"/>
        <end position="120"/>
    </location>
</feature>